<comment type="similarity">
    <text evidence="2">Belongs to the glycosyl hydrolase 29 family.</text>
</comment>
<dbReference type="InterPro" id="IPR017853">
    <property type="entry name" value="GH"/>
</dbReference>
<evidence type="ECO:0000256" key="1">
    <source>
        <dbReference type="ARBA" id="ARBA00004071"/>
    </source>
</evidence>
<reference evidence="9" key="1">
    <citation type="submission" date="2015-01" db="EMBL/GenBank/DDBJ databases">
        <authorList>
            <person name="Manzoor Shahid"/>
            <person name="Zubair Saima"/>
        </authorList>
    </citation>
    <scope>NUCLEOTIDE SEQUENCE [LARGE SCALE GENOMIC DNA]</scope>
    <source>
        <strain evidence="9">V1</strain>
    </source>
</reference>
<evidence type="ECO:0000256" key="6">
    <source>
        <dbReference type="ARBA" id="ARBA00023295"/>
    </source>
</evidence>
<dbReference type="InterPro" id="IPR016286">
    <property type="entry name" value="FUC_metazoa-typ"/>
</dbReference>
<dbReference type="InterPro" id="IPR057739">
    <property type="entry name" value="Glyco_hydro_29_N"/>
</dbReference>
<accession>A0A0B7GZZ5</accession>
<dbReference type="AlphaFoldDB" id="A0A0B7GZZ5"/>
<keyword evidence="4" id="KW-0732">Signal</keyword>
<evidence type="ECO:0000256" key="4">
    <source>
        <dbReference type="ARBA" id="ARBA00022729"/>
    </source>
</evidence>
<evidence type="ECO:0000256" key="3">
    <source>
        <dbReference type="ARBA" id="ARBA00012662"/>
    </source>
</evidence>
<comment type="function">
    <text evidence="1">Alpha-L-fucosidase is responsible for hydrolyzing the alpha-1,6-linked fucose joined to the reducing-end N-acetylglucosamine of the carbohydrate moieties of glycoproteins.</text>
</comment>
<dbReference type="EMBL" id="CDNC01000023">
    <property type="protein sequence ID" value="CEM62261.1"/>
    <property type="molecule type" value="Genomic_DNA"/>
</dbReference>
<evidence type="ECO:0000256" key="2">
    <source>
        <dbReference type="ARBA" id="ARBA00007951"/>
    </source>
</evidence>
<dbReference type="GO" id="GO:0006004">
    <property type="term" value="P:fucose metabolic process"/>
    <property type="evidence" value="ECO:0007669"/>
    <property type="project" value="InterPro"/>
</dbReference>
<dbReference type="PANTHER" id="PTHR10030">
    <property type="entry name" value="ALPHA-L-FUCOSIDASE"/>
    <property type="match status" value="1"/>
</dbReference>
<dbReference type="PRINTS" id="PR00741">
    <property type="entry name" value="GLHYDRLASE29"/>
</dbReference>
<dbReference type="SUPFAM" id="SSF51445">
    <property type="entry name" value="(Trans)glycosidases"/>
    <property type="match status" value="1"/>
</dbReference>
<dbReference type="Gene3D" id="3.20.20.80">
    <property type="entry name" value="Glycosidases"/>
    <property type="match status" value="1"/>
</dbReference>
<dbReference type="Pfam" id="PF01120">
    <property type="entry name" value="Alpha_L_fucos"/>
    <property type="match status" value="1"/>
</dbReference>
<dbReference type="SMART" id="SM00812">
    <property type="entry name" value="Alpha_L_fucos"/>
    <property type="match status" value="1"/>
</dbReference>
<protein>
    <recommendedName>
        <fullName evidence="3">alpha-L-fucosidase</fullName>
        <ecNumber evidence="3">3.2.1.51</ecNumber>
    </recommendedName>
</protein>
<keyword evidence="5" id="KW-0378">Hydrolase</keyword>
<evidence type="ECO:0000313" key="9">
    <source>
        <dbReference type="Proteomes" id="UP000042527"/>
    </source>
</evidence>
<dbReference type="OrthoDB" id="107551at2"/>
<dbReference type="Proteomes" id="UP000042527">
    <property type="component" value="Unassembled WGS sequence"/>
</dbReference>
<dbReference type="PANTHER" id="PTHR10030:SF37">
    <property type="entry name" value="ALPHA-L-FUCOSIDASE-RELATED"/>
    <property type="match status" value="1"/>
</dbReference>
<sequence length="430" mass="49529">MTKGECAMMQEWFKEAKLGIFIHWGIYAVKGVAESWSFYHGRIPYDEYMQQAEHFTASRYNPEDWAKLIKESEARYAVITTKHHDGFALWDTEVSDWNAVKASPAGRDLIAPWVQAMRSQNIKAGLYFSHLDWSHPDYASILREDERQRVQENPSAFVRNKFTHPMGEENPEAWQRFLRFHRAQLTELLERFQPDLLWFDGEWEKSGEQWRMREVRSLIHSICPHTVINGRMHGFGDYKTPEQAFPAQKLTEPWELCTTMNDSWGYQAGDTHYKSLEQIIQMFVECISLGGNLLLDIGPMEDGTIPQEQQDRLRGLGAWIRKNKEAIFGTGAGIGYQYFHGQSTVSKNRKKLYLFCFNASKLLFLKNIPNKVCTARLLSEDIPVHFERIGGSPTGEVPGLIWFTIGSGGKPVPQNAVLEIEFETPLGEEL</sequence>
<evidence type="ECO:0000259" key="7">
    <source>
        <dbReference type="Pfam" id="PF01120"/>
    </source>
</evidence>
<organism evidence="8 9">
    <name type="scientific">Treponema phagedenis</name>
    <dbReference type="NCBI Taxonomy" id="162"/>
    <lineage>
        <taxon>Bacteria</taxon>
        <taxon>Pseudomonadati</taxon>
        <taxon>Spirochaetota</taxon>
        <taxon>Spirochaetia</taxon>
        <taxon>Spirochaetales</taxon>
        <taxon>Treponemataceae</taxon>
        <taxon>Treponema</taxon>
    </lineage>
</organism>
<dbReference type="InterPro" id="IPR000933">
    <property type="entry name" value="Glyco_hydro_29"/>
</dbReference>
<evidence type="ECO:0000256" key="5">
    <source>
        <dbReference type="ARBA" id="ARBA00022801"/>
    </source>
</evidence>
<proteinExistence type="inferred from homology"/>
<dbReference type="GO" id="GO:0004560">
    <property type="term" value="F:alpha-L-fucosidase activity"/>
    <property type="evidence" value="ECO:0007669"/>
    <property type="project" value="InterPro"/>
</dbReference>
<keyword evidence="6" id="KW-0326">Glycosidase</keyword>
<gene>
    <name evidence="8" type="ORF">TPHV1_30156</name>
</gene>
<feature type="domain" description="Glycoside hydrolase family 29 N-terminal" evidence="7">
    <location>
        <begin position="8"/>
        <end position="325"/>
    </location>
</feature>
<keyword evidence="9" id="KW-1185">Reference proteome</keyword>
<dbReference type="GO" id="GO:0005764">
    <property type="term" value="C:lysosome"/>
    <property type="evidence" value="ECO:0007669"/>
    <property type="project" value="TreeGrafter"/>
</dbReference>
<name>A0A0B7GZZ5_TREPH</name>
<dbReference type="EC" id="3.2.1.51" evidence="3"/>
<evidence type="ECO:0000313" key="8">
    <source>
        <dbReference type="EMBL" id="CEM62261.1"/>
    </source>
</evidence>
<dbReference type="PIRSF" id="PIRSF001092">
    <property type="entry name" value="Alpha-L-fucosidase"/>
    <property type="match status" value="1"/>
</dbReference>
<dbReference type="GO" id="GO:0016139">
    <property type="term" value="P:glycoside catabolic process"/>
    <property type="evidence" value="ECO:0007669"/>
    <property type="project" value="TreeGrafter"/>
</dbReference>